<evidence type="ECO:0000313" key="2">
    <source>
        <dbReference type="Proteomes" id="UP000828048"/>
    </source>
</evidence>
<sequence length="313" mass="34249">MGEETRNVDPAVLDLGLSLGGCYTQTVPDPIPLTIRTSSSLSRDSNPNQNQIVLTDFFAEPKPPRRPTKAEMELRKVKAEQAMKRLEAKKRLVEKQRRGGFIGGGFCKEEKPPAAVAGSELANWTADSAWRHNAFRRATDQLKNNVGPSANLRIQGPEISIRSKFPTISQPTVISMPKGNGKSVLANYRSDGRSPTPGSALSTSVVMLDKMTNGKRACPETEQDRKFKKARVLPAGVPMMNGMSRLMPKVTTTGNGPNGRKIEGFLHRYLTGKVRIACICHGSFHSPADFVRHAGGGYVRNPMKHIKVLTSAF</sequence>
<accession>A0ACB7YJ50</accession>
<comment type="caution">
    <text evidence="1">The sequence shown here is derived from an EMBL/GenBank/DDBJ whole genome shotgun (WGS) entry which is preliminary data.</text>
</comment>
<dbReference type="EMBL" id="CM037158">
    <property type="protein sequence ID" value="KAH7853174.1"/>
    <property type="molecule type" value="Genomic_DNA"/>
</dbReference>
<gene>
    <name evidence="1" type="ORF">Vadar_034226</name>
</gene>
<keyword evidence="2" id="KW-1185">Reference proteome</keyword>
<organism evidence="1 2">
    <name type="scientific">Vaccinium darrowii</name>
    <dbReference type="NCBI Taxonomy" id="229202"/>
    <lineage>
        <taxon>Eukaryota</taxon>
        <taxon>Viridiplantae</taxon>
        <taxon>Streptophyta</taxon>
        <taxon>Embryophyta</taxon>
        <taxon>Tracheophyta</taxon>
        <taxon>Spermatophyta</taxon>
        <taxon>Magnoliopsida</taxon>
        <taxon>eudicotyledons</taxon>
        <taxon>Gunneridae</taxon>
        <taxon>Pentapetalae</taxon>
        <taxon>asterids</taxon>
        <taxon>Ericales</taxon>
        <taxon>Ericaceae</taxon>
        <taxon>Vaccinioideae</taxon>
        <taxon>Vaccinieae</taxon>
        <taxon>Vaccinium</taxon>
    </lineage>
</organism>
<reference evidence="1 2" key="1">
    <citation type="journal article" date="2021" name="Hortic Res">
        <title>High-quality reference genome and annotation aids understanding of berry development for evergreen blueberry (Vaccinium darrowii).</title>
        <authorList>
            <person name="Yu J."/>
            <person name="Hulse-Kemp A.M."/>
            <person name="Babiker E."/>
            <person name="Staton M."/>
        </authorList>
    </citation>
    <scope>NUCLEOTIDE SEQUENCE [LARGE SCALE GENOMIC DNA]</scope>
    <source>
        <strain evidence="2">cv. NJ 8807/NJ 8810</strain>
        <tissue evidence="1">Young leaf</tissue>
    </source>
</reference>
<name>A0ACB7YJ50_9ERIC</name>
<protein>
    <submittedName>
        <fullName evidence="1">Uncharacterized protein</fullName>
    </submittedName>
</protein>
<evidence type="ECO:0000313" key="1">
    <source>
        <dbReference type="EMBL" id="KAH7853174.1"/>
    </source>
</evidence>
<proteinExistence type="predicted"/>
<dbReference type="Proteomes" id="UP000828048">
    <property type="component" value="Chromosome 8"/>
</dbReference>